<keyword evidence="3" id="KW-1185">Reference proteome</keyword>
<protein>
    <recommendedName>
        <fullName evidence="1">Beta-lactamase-related domain-containing protein</fullName>
    </recommendedName>
</protein>
<evidence type="ECO:0000313" key="3">
    <source>
        <dbReference type="Proteomes" id="UP001470230"/>
    </source>
</evidence>
<organism evidence="2 3">
    <name type="scientific">Tritrichomonas musculus</name>
    <dbReference type="NCBI Taxonomy" id="1915356"/>
    <lineage>
        <taxon>Eukaryota</taxon>
        <taxon>Metamonada</taxon>
        <taxon>Parabasalia</taxon>
        <taxon>Tritrichomonadida</taxon>
        <taxon>Tritrichomonadidae</taxon>
        <taxon>Tritrichomonas</taxon>
    </lineage>
</organism>
<evidence type="ECO:0000259" key="1">
    <source>
        <dbReference type="Pfam" id="PF00144"/>
    </source>
</evidence>
<dbReference type="InterPro" id="IPR001466">
    <property type="entry name" value="Beta-lactam-related"/>
</dbReference>
<proteinExistence type="predicted"/>
<dbReference type="PANTHER" id="PTHR43283:SF7">
    <property type="entry name" value="BETA-LACTAMASE-RELATED DOMAIN-CONTAINING PROTEIN"/>
    <property type="match status" value="1"/>
</dbReference>
<dbReference type="InterPro" id="IPR050789">
    <property type="entry name" value="Diverse_Enzym_Activities"/>
</dbReference>
<dbReference type="InterPro" id="IPR012338">
    <property type="entry name" value="Beta-lactam/transpept-like"/>
</dbReference>
<evidence type="ECO:0000313" key="2">
    <source>
        <dbReference type="EMBL" id="KAK8898176.1"/>
    </source>
</evidence>
<feature type="domain" description="Beta-lactamase-related" evidence="1">
    <location>
        <begin position="32"/>
        <end position="294"/>
    </location>
</feature>
<comment type="caution">
    <text evidence="2">The sequence shown here is derived from an EMBL/GenBank/DDBJ whole genome shotgun (WGS) entry which is preliminary data.</text>
</comment>
<dbReference type="Gene3D" id="3.40.710.10">
    <property type="entry name" value="DD-peptidase/beta-lactamase superfamily"/>
    <property type="match status" value="1"/>
</dbReference>
<accession>A0ABR2L582</accession>
<gene>
    <name evidence="2" type="ORF">M9Y10_000448</name>
</gene>
<dbReference type="Pfam" id="PF00144">
    <property type="entry name" value="Beta-lactamase"/>
    <property type="match status" value="1"/>
</dbReference>
<sequence length="509" mass="58181">MELKQVLPASVGVNPESLLNVLNVLDKCNCHSVMFIRHDKIIGQGWWKPYDPKYAHVLFSLSKSLLATAACFAVQEGLISFDDRLIKFFPEYFPSPPCENMQKVTLRHLLMMSYGRKVELDPDFYYREDWLEENLHLYLYAEPGTEFSYDNRCAFLVSAILHRVTKQTTLDYLQPRLFDPLGIERPFWEEKNGYNVGRSGLNLKTEDVAKFGLFLIHHGCYNGKQLLKANLVDEMTTFKIGSHYGPAGTNPNYNSGYGYFCWMCPPEGAYRCDGSGGQYLIVMPKQDMIVVITAGHTVSEGETVMSALWSNLVDTLDNSSILADTERVSKYQKFLDERMKSLMIPFIQSSYNISKLSDLGENLKYSDVVYHLCDNRPNILKMSFNFGEKSDVLKMWVLGNKAEPSGKHSNEPVLLTLNVGHDDWIENDTNFEIDHFHPHSTILFSNVACSSKWLSKNEYAVKLVYTITPYADTLKVKFSKYGINGEYTCYPHMKNRGNSFHIMGLPIDD</sequence>
<dbReference type="Proteomes" id="UP001470230">
    <property type="component" value="Unassembled WGS sequence"/>
</dbReference>
<reference evidence="2 3" key="1">
    <citation type="submission" date="2024-04" db="EMBL/GenBank/DDBJ databases">
        <title>Tritrichomonas musculus Genome.</title>
        <authorList>
            <person name="Alves-Ferreira E."/>
            <person name="Grigg M."/>
            <person name="Lorenzi H."/>
            <person name="Galac M."/>
        </authorList>
    </citation>
    <scope>NUCLEOTIDE SEQUENCE [LARGE SCALE GENOMIC DNA]</scope>
    <source>
        <strain evidence="2 3">EAF2021</strain>
    </source>
</reference>
<dbReference type="SUPFAM" id="SSF56601">
    <property type="entry name" value="beta-lactamase/transpeptidase-like"/>
    <property type="match status" value="1"/>
</dbReference>
<name>A0ABR2L582_9EUKA</name>
<dbReference type="EMBL" id="JAPFFF010000001">
    <property type="protein sequence ID" value="KAK8898176.1"/>
    <property type="molecule type" value="Genomic_DNA"/>
</dbReference>
<dbReference type="PANTHER" id="PTHR43283">
    <property type="entry name" value="BETA-LACTAMASE-RELATED"/>
    <property type="match status" value="1"/>
</dbReference>